<proteinExistence type="predicted"/>
<evidence type="ECO:0000313" key="2">
    <source>
        <dbReference type="Proteomes" id="UP000537260"/>
    </source>
</evidence>
<name>A0A7Z0ECH4_9MICO</name>
<organism evidence="1 2">
    <name type="scientific">Glaciibacter psychrotolerans</name>
    <dbReference type="NCBI Taxonomy" id="670054"/>
    <lineage>
        <taxon>Bacteria</taxon>
        <taxon>Bacillati</taxon>
        <taxon>Actinomycetota</taxon>
        <taxon>Actinomycetes</taxon>
        <taxon>Micrococcales</taxon>
        <taxon>Microbacteriaceae</taxon>
        <taxon>Glaciibacter</taxon>
    </lineage>
</organism>
<dbReference type="EMBL" id="JACCFM010000001">
    <property type="protein sequence ID" value="NYJ18479.1"/>
    <property type="molecule type" value="Genomic_DNA"/>
</dbReference>
<keyword evidence="2" id="KW-1185">Reference proteome</keyword>
<dbReference type="Proteomes" id="UP000537260">
    <property type="component" value="Unassembled WGS sequence"/>
</dbReference>
<dbReference type="AlphaFoldDB" id="A0A7Z0ECH4"/>
<accession>A0A7Z0ECH4</accession>
<dbReference type="RefSeq" id="WP_179577386.1">
    <property type="nucleotide sequence ID" value="NZ_JACCFM010000001.1"/>
</dbReference>
<reference evidence="1 2" key="1">
    <citation type="submission" date="2020-07" db="EMBL/GenBank/DDBJ databases">
        <title>Sequencing the genomes of 1000 actinobacteria strains.</title>
        <authorList>
            <person name="Klenk H.-P."/>
        </authorList>
    </citation>
    <scope>NUCLEOTIDE SEQUENCE [LARGE SCALE GENOMIC DNA]</scope>
    <source>
        <strain evidence="1 2">LI1</strain>
    </source>
</reference>
<evidence type="ECO:0000313" key="1">
    <source>
        <dbReference type="EMBL" id="NYJ18479.1"/>
    </source>
</evidence>
<gene>
    <name evidence="1" type="ORF">HNR05_000270</name>
</gene>
<protein>
    <submittedName>
        <fullName evidence="1">Uncharacterized protein</fullName>
    </submittedName>
</protein>
<sequence>MTEQADRAPGTSDVALPTVPLSRCGIWLLTTRSGTRILLATVLNPDTGEPFTTVTRYAPEGQGAHLNGEPMTVRPLNAPAVGERWDVEVVRLHHRTPWTSEVFASLPRTRYCTTELTRIVELSYELVSNMVTAVYEAD</sequence>
<comment type="caution">
    <text evidence="1">The sequence shown here is derived from an EMBL/GenBank/DDBJ whole genome shotgun (WGS) entry which is preliminary data.</text>
</comment>